<dbReference type="PANTHER" id="PTHR34374:SF1">
    <property type="entry name" value="LARGE RIBOSOMAL RNA SUBUNIT ACCUMULATION PROTEIN YCED HOMOLOG 1, CHLOROPLASTIC"/>
    <property type="match status" value="1"/>
</dbReference>
<gene>
    <name evidence="1" type="ORF">QYE77_11835</name>
</gene>
<evidence type="ECO:0000313" key="2">
    <source>
        <dbReference type="Proteomes" id="UP001254165"/>
    </source>
</evidence>
<accession>A0ABU3NQ55</accession>
<keyword evidence="2" id="KW-1185">Reference proteome</keyword>
<dbReference type="Proteomes" id="UP001254165">
    <property type="component" value="Unassembled WGS sequence"/>
</dbReference>
<reference evidence="1 2" key="1">
    <citation type="submission" date="2023-07" db="EMBL/GenBank/DDBJ databases">
        <title>Novel species of Thermanaerothrix with wide hydrolytic capabilities.</title>
        <authorList>
            <person name="Zayulina K.S."/>
            <person name="Podosokorskaya O.A."/>
            <person name="Elcheninov A.G."/>
        </authorList>
    </citation>
    <scope>NUCLEOTIDE SEQUENCE [LARGE SCALE GENOMIC DNA]</scope>
    <source>
        <strain evidence="1 2">4228-RoL</strain>
    </source>
</reference>
<name>A0ABU3NQ55_9CHLR</name>
<dbReference type="PANTHER" id="PTHR34374">
    <property type="entry name" value="LARGE RIBOSOMAL RNA SUBUNIT ACCUMULATION PROTEIN YCED HOMOLOG 1, CHLOROPLASTIC"/>
    <property type="match status" value="1"/>
</dbReference>
<dbReference type="RefSeq" id="WP_315625628.1">
    <property type="nucleotide sequence ID" value="NZ_JAUHMF010000002.1"/>
</dbReference>
<dbReference type="Pfam" id="PF02620">
    <property type="entry name" value="YceD"/>
    <property type="match status" value="1"/>
</dbReference>
<sequence length="160" mass="18262">MTHPRFPLRINVGFLVHQTVGANRDFTFDFPLIQLGADFELTTFQGTAHISRTQQGLLVESEFSGFVTLECVRCLETYAQPLTTHFSELYSFRHRRNAPTDLYVPDDGYIDLAPLVRDYLILELPIKPICRPDCRGLCMYCGTNLNLATCEHQMQVMLDG</sequence>
<evidence type="ECO:0000313" key="1">
    <source>
        <dbReference type="EMBL" id="MDT8898954.1"/>
    </source>
</evidence>
<comment type="caution">
    <text evidence="1">The sequence shown here is derived from an EMBL/GenBank/DDBJ whole genome shotgun (WGS) entry which is preliminary data.</text>
</comment>
<dbReference type="InterPro" id="IPR003772">
    <property type="entry name" value="YceD"/>
</dbReference>
<dbReference type="EMBL" id="JAUHMF010000002">
    <property type="protein sequence ID" value="MDT8898954.1"/>
    <property type="molecule type" value="Genomic_DNA"/>
</dbReference>
<protein>
    <submittedName>
        <fullName evidence="1">YceD family protein</fullName>
    </submittedName>
</protein>
<proteinExistence type="predicted"/>
<organism evidence="1 2">
    <name type="scientific">Thermanaerothrix solaris</name>
    <dbReference type="NCBI Taxonomy" id="3058434"/>
    <lineage>
        <taxon>Bacteria</taxon>
        <taxon>Bacillati</taxon>
        <taxon>Chloroflexota</taxon>
        <taxon>Anaerolineae</taxon>
        <taxon>Anaerolineales</taxon>
        <taxon>Anaerolineaceae</taxon>
        <taxon>Thermanaerothrix</taxon>
    </lineage>
</organism>